<keyword evidence="2" id="KW-1185">Reference proteome</keyword>
<organism evidence="1 2">
    <name type="scientific">Cetraspora pellucida</name>
    <dbReference type="NCBI Taxonomy" id="1433469"/>
    <lineage>
        <taxon>Eukaryota</taxon>
        <taxon>Fungi</taxon>
        <taxon>Fungi incertae sedis</taxon>
        <taxon>Mucoromycota</taxon>
        <taxon>Glomeromycotina</taxon>
        <taxon>Glomeromycetes</taxon>
        <taxon>Diversisporales</taxon>
        <taxon>Gigasporaceae</taxon>
        <taxon>Cetraspora</taxon>
    </lineage>
</organism>
<evidence type="ECO:0000313" key="1">
    <source>
        <dbReference type="EMBL" id="CAG8590895.1"/>
    </source>
</evidence>
<dbReference type="Proteomes" id="UP000789759">
    <property type="component" value="Unassembled WGS sequence"/>
</dbReference>
<protein>
    <submittedName>
        <fullName evidence="1">22833_t:CDS:1</fullName>
    </submittedName>
</protein>
<name>A0A9N9C4Z1_9GLOM</name>
<proteinExistence type="predicted"/>
<evidence type="ECO:0000313" key="2">
    <source>
        <dbReference type="Proteomes" id="UP000789759"/>
    </source>
</evidence>
<feature type="non-terminal residue" evidence="1">
    <location>
        <position position="1"/>
    </location>
</feature>
<reference evidence="1" key="1">
    <citation type="submission" date="2021-06" db="EMBL/GenBank/DDBJ databases">
        <authorList>
            <person name="Kallberg Y."/>
            <person name="Tangrot J."/>
            <person name="Rosling A."/>
        </authorList>
    </citation>
    <scope>NUCLEOTIDE SEQUENCE</scope>
    <source>
        <strain evidence="1">FL966</strain>
    </source>
</reference>
<sequence length="57" mass="6546">LQQPLSLSISSPSSRLHTNYLSDLSLNLNIAIYNIQDFNNPEKKLLIEEYCLQIINI</sequence>
<gene>
    <name evidence="1" type="ORF">CPELLU_LOCUS6524</name>
</gene>
<dbReference type="EMBL" id="CAJVQA010004097">
    <property type="protein sequence ID" value="CAG8590895.1"/>
    <property type="molecule type" value="Genomic_DNA"/>
</dbReference>
<accession>A0A9N9C4Z1</accession>
<comment type="caution">
    <text evidence="1">The sequence shown here is derived from an EMBL/GenBank/DDBJ whole genome shotgun (WGS) entry which is preliminary data.</text>
</comment>
<dbReference type="AlphaFoldDB" id="A0A9N9C4Z1"/>